<dbReference type="KEGG" id="xbc:ELE36_18680"/>
<dbReference type="RefSeq" id="WP_129835997.1">
    <property type="nucleotide sequence ID" value="NZ_CP035704.1"/>
</dbReference>
<evidence type="ECO:0000259" key="3">
    <source>
        <dbReference type="Pfam" id="PF06155"/>
    </source>
</evidence>
<accession>A0A411HNZ9</accession>
<dbReference type="PANTHER" id="PTHR35303:SF5">
    <property type="entry name" value="OS02G0197800 PROTEIN"/>
    <property type="match status" value="1"/>
</dbReference>
<gene>
    <name evidence="4" type="ORF">ELE36_18680</name>
</gene>
<name>A0A411HNZ9_9GAMM</name>
<organism evidence="4 5">
    <name type="scientific">Pseudolysobacter antarcticus</name>
    <dbReference type="NCBI Taxonomy" id="2511995"/>
    <lineage>
        <taxon>Bacteria</taxon>
        <taxon>Pseudomonadati</taxon>
        <taxon>Pseudomonadota</taxon>
        <taxon>Gammaproteobacteria</taxon>
        <taxon>Lysobacterales</taxon>
        <taxon>Rhodanobacteraceae</taxon>
        <taxon>Pseudolysobacter</taxon>
    </lineage>
</organism>
<dbReference type="EMBL" id="CP035704">
    <property type="protein sequence ID" value="QBB72228.1"/>
    <property type="molecule type" value="Genomic_DNA"/>
</dbReference>
<sequence length="120" mass="13340">MSNAPRVTNIVLHRASHALEVSFDSGETFRLPCEYLRVHSPSAEVQGHGPGQRVLQLNKQHVNISAIEPMGNYGVLLRFDDGHDTGIFSWSTLYDLGIHQVEYQQQYLAALEQAGHARGS</sequence>
<dbReference type="OrthoDB" id="9794178at2"/>
<dbReference type="Pfam" id="PF06155">
    <property type="entry name" value="GBBH-like_N"/>
    <property type="match status" value="1"/>
</dbReference>
<protein>
    <submittedName>
        <fullName evidence="4">DUF971 domain-containing protein</fullName>
    </submittedName>
</protein>
<evidence type="ECO:0000313" key="4">
    <source>
        <dbReference type="EMBL" id="QBB72228.1"/>
    </source>
</evidence>
<evidence type="ECO:0000256" key="1">
    <source>
        <dbReference type="ARBA" id="ARBA00022723"/>
    </source>
</evidence>
<feature type="domain" description="Gamma-butyrobetaine hydroxylase-like N-terminal" evidence="3">
    <location>
        <begin position="11"/>
        <end position="94"/>
    </location>
</feature>
<keyword evidence="5" id="KW-1185">Reference proteome</keyword>
<dbReference type="Proteomes" id="UP000291562">
    <property type="component" value="Chromosome"/>
</dbReference>
<reference evidence="4 5" key="1">
    <citation type="submission" date="2019-01" db="EMBL/GenBank/DDBJ databases">
        <title>Pseudolysobacter antarctica gen. nov., sp. nov., isolated from Fildes Peninsula, Antarctica.</title>
        <authorList>
            <person name="Wei Z."/>
            <person name="Peng F."/>
        </authorList>
    </citation>
    <scope>NUCLEOTIDE SEQUENCE [LARGE SCALE GENOMIC DNA]</scope>
    <source>
        <strain evidence="4 5">AQ6-296</strain>
    </source>
</reference>
<dbReference type="InterPro" id="IPR010376">
    <property type="entry name" value="GBBH-like_N"/>
</dbReference>
<dbReference type="AlphaFoldDB" id="A0A411HNZ9"/>
<keyword evidence="1" id="KW-0479">Metal-binding</keyword>
<dbReference type="GO" id="GO:0046872">
    <property type="term" value="F:metal ion binding"/>
    <property type="evidence" value="ECO:0007669"/>
    <property type="project" value="UniProtKB-KW"/>
</dbReference>
<evidence type="ECO:0000313" key="5">
    <source>
        <dbReference type="Proteomes" id="UP000291562"/>
    </source>
</evidence>
<dbReference type="InterPro" id="IPR038492">
    <property type="entry name" value="GBBH-like_N_sf"/>
</dbReference>
<dbReference type="Gene3D" id="3.30.2020.30">
    <property type="match status" value="1"/>
</dbReference>
<dbReference type="PANTHER" id="PTHR35303">
    <property type="entry name" value="OS02G0197800 PROTEIN"/>
    <property type="match status" value="1"/>
</dbReference>
<keyword evidence="2" id="KW-0408">Iron</keyword>
<proteinExistence type="predicted"/>
<evidence type="ECO:0000256" key="2">
    <source>
        <dbReference type="ARBA" id="ARBA00023004"/>
    </source>
</evidence>